<accession>A0A160NY60</accession>
<gene>
    <name evidence="2" type="ORF">SLA_1832</name>
</gene>
<proteinExistence type="predicted"/>
<feature type="region of interest" description="Disordered" evidence="1">
    <location>
        <begin position="1"/>
        <end position="43"/>
    </location>
</feature>
<sequence length="69" mass="7679">MEFVGNTPDIQEHHSPKSPDKEENNQGNNADIARGRHLRSNHVRKHMIPRISERACRPAGSVKAQAGQA</sequence>
<dbReference type="EMBL" id="AP017424">
    <property type="protein sequence ID" value="BAU82770.1"/>
    <property type="molecule type" value="Genomic_DNA"/>
</dbReference>
<evidence type="ECO:0000313" key="2">
    <source>
        <dbReference type="EMBL" id="BAU82770.1"/>
    </source>
</evidence>
<dbReference type="AlphaFoldDB" id="A0A160NY60"/>
<organism evidence="2 3">
    <name type="scientific">Streptomyces laurentii</name>
    <dbReference type="NCBI Taxonomy" id="39478"/>
    <lineage>
        <taxon>Bacteria</taxon>
        <taxon>Bacillati</taxon>
        <taxon>Actinomycetota</taxon>
        <taxon>Actinomycetes</taxon>
        <taxon>Kitasatosporales</taxon>
        <taxon>Streptomycetaceae</taxon>
        <taxon>Streptomyces</taxon>
    </lineage>
</organism>
<feature type="compositionally biased region" description="Basic and acidic residues" evidence="1">
    <location>
        <begin position="10"/>
        <end position="24"/>
    </location>
</feature>
<reference evidence="2 3" key="1">
    <citation type="journal article" date="2016" name="Genome Announc.">
        <title>Complete Genome Sequence of Thiostrepton-Producing Streptomyces laurentii ATCC 31255.</title>
        <authorList>
            <person name="Doi K."/>
            <person name="Fujino Y."/>
            <person name="Nagayoshi Y."/>
            <person name="Ohshima T."/>
            <person name="Ogata S."/>
        </authorList>
    </citation>
    <scope>NUCLEOTIDE SEQUENCE [LARGE SCALE GENOMIC DNA]</scope>
    <source>
        <strain evidence="2 3">ATCC 31255</strain>
    </source>
</reference>
<dbReference type="Proteomes" id="UP000217676">
    <property type="component" value="Chromosome"/>
</dbReference>
<dbReference type="KEGG" id="slau:SLA_1832"/>
<evidence type="ECO:0000313" key="3">
    <source>
        <dbReference type="Proteomes" id="UP000217676"/>
    </source>
</evidence>
<keyword evidence="3" id="KW-1185">Reference proteome</keyword>
<protein>
    <submittedName>
        <fullName evidence="2">Uncharacterized protein</fullName>
    </submittedName>
</protein>
<name>A0A160NY60_STRLU</name>
<evidence type="ECO:0000256" key="1">
    <source>
        <dbReference type="SAM" id="MobiDB-lite"/>
    </source>
</evidence>